<dbReference type="EMBL" id="AP012029">
    <property type="protein sequence ID" value="BAJ63207.1"/>
    <property type="molecule type" value="Genomic_DNA"/>
</dbReference>
<comment type="function">
    <text evidence="10">Catalyzes the reversible formation of acyl-phosphate (acyl-PO(4)) from acyl-[acyl-carrier-protein] (acyl-ACP). This enzyme utilizes acyl-ACP as fatty acyl donor, but not acyl-CoA.</text>
</comment>
<evidence type="ECO:0000256" key="5">
    <source>
        <dbReference type="ARBA" id="ARBA00023098"/>
    </source>
</evidence>
<comment type="subcellular location">
    <subcellularLocation>
        <location evidence="10">Cytoplasm</location>
    </subcellularLocation>
    <text evidence="10">Associated with the membrane possibly through PlsY.</text>
</comment>
<dbReference type="PIRSF" id="PIRSF002465">
    <property type="entry name" value="Phsphlp_syn_PlsX"/>
    <property type="match status" value="1"/>
</dbReference>
<dbReference type="KEGG" id="atm:ANT_11730"/>
<accession>E8N443</accession>
<dbReference type="HAMAP" id="MF_00019">
    <property type="entry name" value="PlsX"/>
    <property type="match status" value="1"/>
</dbReference>
<keyword evidence="6 10" id="KW-0594">Phospholipid biosynthesis</keyword>
<comment type="subunit">
    <text evidence="9 10">Homodimer. Probably interacts with PlsY.</text>
</comment>
<dbReference type="GO" id="GO:0043811">
    <property type="term" value="F:phosphate:acyl-[acyl carrier protein] acyltransferase activity"/>
    <property type="evidence" value="ECO:0007669"/>
    <property type="project" value="UniProtKB-UniRule"/>
</dbReference>
<keyword evidence="5 10" id="KW-0443">Lipid metabolism</keyword>
<dbReference type="InterPro" id="IPR012281">
    <property type="entry name" value="Phospholipid_synth_PlsX-like"/>
</dbReference>
<dbReference type="NCBIfam" id="TIGR00182">
    <property type="entry name" value="plsX"/>
    <property type="match status" value="1"/>
</dbReference>
<dbReference type="EC" id="2.3.1.274" evidence="8 10"/>
<gene>
    <name evidence="10 11" type="primary">plsX</name>
    <name evidence="11" type="ordered locus">ANT_11730</name>
</gene>
<dbReference type="GO" id="GO:0008654">
    <property type="term" value="P:phospholipid biosynthetic process"/>
    <property type="evidence" value="ECO:0007669"/>
    <property type="project" value="UniProtKB-KW"/>
</dbReference>
<proteinExistence type="inferred from homology"/>
<dbReference type="InParanoid" id="E8N443"/>
<dbReference type="RefSeq" id="WP_013559595.1">
    <property type="nucleotide sequence ID" value="NC_014960.1"/>
</dbReference>
<dbReference type="AlphaFoldDB" id="E8N443"/>
<evidence type="ECO:0000256" key="4">
    <source>
        <dbReference type="ARBA" id="ARBA00022679"/>
    </source>
</evidence>
<evidence type="ECO:0000256" key="10">
    <source>
        <dbReference type="HAMAP-Rule" id="MF_00019"/>
    </source>
</evidence>
<evidence type="ECO:0000256" key="7">
    <source>
        <dbReference type="ARBA" id="ARBA00023264"/>
    </source>
</evidence>
<dbReference type="PANTHER" id="PTHR30100:SF1">
    <property type="entry name" value="PHOSPHATE ACYLTRANSFERASE"/>
    <property type="match status" value="1"/>
</dbReference>
<dbReference type="FunCoup" id="E8N443">
    <property type="interactions" value="259"/>
</dbReference>
<dbReference type="HOGENOM" id="CLU_039379_1_1_0"/>
<comment type="pathway">
    <text evidence="10">Lipid metabolism; phospholipid metabolism.</text>
</comment>
<keyword evidence="12" id="KW-1185">Reference proteome</keyword>
<evidence type="ECO:0000256" key="6">
    <source>
        <dbReference type="ARBA" id="ARBA00023209"/>
    </source>
</evidence>
<keyword evidence="3 10" id="KW-0444">Lipid biosynthesis</keyword>
<dbReference type="PANTHER" id="PTHR30100">
    <property type="entry name" value="FATTY ACID/PHOSPHOLIPID SYNTHESIS PROTEIN PLSX"/>
    <property type="match status" value="1"/>
</dbReference>
<dbReference type="GO" id="GO:0005737">
    <property type="term" value="C:cytoplasm"/>
    <property type="evidence" value="ECO:0007669"/>
    <property type="project" value="UniProtKB-SubCell"/>
</dbReference>
<evidence type="ECO:0000256" key="1">
    <source>
        <dbReference type="ARBA" id="ARBA00001232"/>
    </source>
</evidence>
<dbReference type="Pfam" id="PF02504">
    <property type="entry name" value="FA_synthesis"/>
    <property type="match status" value="1"/>
</dbReference>
<dbReference type="OrthoDB" id="9806408at2"/>
<evidence type="ECO:0000256" key="8">
    <source>
        <dbReference type="ARBA" id="ARBA00024069"/>
    </source>
</evidence>
<name>E8N443_ANATU</name>
<dbReference type="eggNOG" id="COG0416">
    <property type="taxonomic scope" value="Bacteria"/>
</dbReference>
<dbReference type="Gene3D" id="3.40.718.10">
    <property type="entry name" value="Isopropylmalate Dehydrogenase"/>
    <property type="match status" value="1"/>
</dbReference>
<dbReference type="UniPathway" id="UPA00085"/>
<dbReference type="SUPFAM" id="SSF53659">
    <property type="entry name" value="Isocitrate/Isopropylmalate dehydrogenase-like"/>
    <property type="match status" value="1"/>
</dbReference>
<dbReference type="STRING" id="926569.ANT_11730"/>
<evidence type="ECO:0000256" key="3">
    <source>
        <dbReference type="ARBA" id="ARBA00022516"/>
    </source>
</evidence>
<dbReference type="InterPro" id="IPR003664">
    <property type="entry name" value="FA_synthesis"/>
</dbReference>
<comment type="similarity">
    <text evidence="10">Belongs to the PlsX family.</text>
</comment>
<dbReference type="GO" id="GO:0006633">
    <property type="term" value="P:fatty acid biosynthetic process"/>
    <property type="evidence" value="ECO:0007669"/>
    <property type="project" value="UniProtKB-UniRule"/>
</dbReference>
<dbReference type="Proteomes" id="UP000008922">
    <property type="component" value="Chromosome"/>
</dbReference>
<keyword evidence="7 10" id="KW-1208">Phospholipid metabolism</keyword>
<keyword evidence="2 10" id="KW-0963">Cytoplasm</keyword>
<evidence type="ECO:0000313" key="12">
    <source>
        <dbReference type="Proteomes" id="UP000008922"/>
    </source>
</evidence>
<protein>
    <recommendedName>
        <fullName evidence="8 10">Phosphate acyltransferase</fullName>
        <ecNumber evidence="8 10">2.3.1.274</ecNumber>
    </recommendedName>
    <alternativeName>
        <fullName evidence="10">Acyl-ACP phosphotransacylase</fullName>
    </alternativeName>
    <alternativeName>
        <fullName evidence="10">Acyl-[acyl-carrier-protein]--phosphate acyltransferase</fullName>
    </alternativeName>
    <alternativeName>
        <fullName evidence="10">Phosphate-acyl-ACP acyltransferase</fullName>
    </alternativeName>
</protein>
<keyword evidence="4 10" id="KW-0808">Transferase</keyword>
<reference evidence="11 12" key="1">
    <citation type="submission" date="2010-12" db="EMBL/GenBank/DDBJ databases">
        <title>Whole genome sequence of Anaerolinea thermophila UNI-1.</title>
        <authorList>
            <person name="Narita-Yamada S."/>
            <person name="Kishi E."/>
            <person name="Watanabe Y."/>
            <person name="Takasaki K."/>
            <person name="Ankai A."/>
            <person name="Oguchi A."/>
            <person name="Fukui S."/>
            <person name="Takahashi M."/>
            <person name="Yashiro I."/>
            <person name="Hosoyama A."/>
            <person name="Sekiguchi Y."/>
            <person name="Hanada S."/>
            <person name="Fujita N."/>
        </authorList>
    </citation>
    <scope>NUCLEOTIDE SEQUENCE [LARGE SCALE GENOMIC DNA]</scope>
    <source>
        <strain evidence="12">DSM 14523 / JCM 11388 / NBRC 100420 / UNI-1</strain>
    </source>
</reference>
<sequence>MPIVLDAMGSDRYPDPEIEGAITAALELGEEIILVGNEEIVRPKLEKANTRNAPVRLVHAPDVLEMTDKPVEGARKKPRNSMAVGMELIKSGEASAFVTAGNTGGANFIALRTLGRIRGVSRPPLTAVFPTRKGFCVVCDIGANVDCRPEFLVEFAVMGSIYAQKMLGIERPRVGLLSNGEEASKGNQLVHDTYPLLEKTRLNFIGNVEGKEIFQGDVDVVVTDGFVGNVMLKSVEAVSKLLIDMLTEQIKSSPITMLGGLLAKPAFRKLKKMMAPDEVGAAPLLGIDGLVFVGHGRSNARAIYSALKLAHQAVQKDLLGALRDAIQQELSSTPPTE</sequence>
<comment type="catalytic activity">
    <reaction evidence="1 10">
        <text>a fatty acyl-[ACP] + phosphate = an acyl phosphate + holo-[ACP]</text>
        <dbReference type="Rhea" id="RHEA:42292"/>
        <dbReference type="Rhea" id="RHEA-COMP:9685"/>
        <dbReference type="Rhea" id="RHEA-COMP:14125"/>
        <dbReference type="ChEBI" id="CHEBI:43474"/>
        <dbReference type="ChEBI" id="CHEBI:59918"/>
        <dbReference type="ChEBI" id="CHEBI:64479"/>
        <dbReference type="ChEBI" id="CHEBI:138651"/>
        <dbReference type="EC" id="2.3.1.274"/>
    </reaction>
</comment>
<evidence type="ECO:0000256" key="2">
    <source>
        <dbReference type="ARBA" id="ARBA00022490"/>
    </source>
</evidence>
<evidence type="ECO:0000313" key="11">
    <source>
        <dbReference type="EMBL" id="BAJ63207.1"/>
    </source>
</evidence>
<evidence type="ECO:0000256" key="9">
    <source>
        <dbReference type="ARBA" id="ARBA00046608"/>
    </source>
</evidence>
<organism evidence="11 12">
    <name type="scientific">Anaerolinea thermophila (strain DSM 14523 / JCM 11388 / NBRC 100420 / UNI-1)</name>
    <dbReference type="NCBI Taxonomy" id="926569"/>
    <lineage>
        <taxon>Bacteria</taxon>
        <taxon>Bacillati</taxon>
        <taxon>Chloroflexota</taxon>
        <taxon>Anaerolineae</taxon>
        <taxon>Anaerolineales</taxon>
        <taxon>Anaerolineaceae</taxon>
        <taxon>Anaerolinea</taxon>
    </lineage>
</organism>